<proteinExistence type="predicted"/>
<feature type="region of interest" description="Disordered" evidence="1">
    <location>
        <begin position="1"/>
        <end position="24"/>
    </location>
</feature>
<evidence type="ECO:0000256" key="1">
    <source>
        <dbReference type="SAM" id="MobiDB-lite"/>
    </source>
</evidence>
<name>B6JYW4_SCHJY</name>
<dbReference type="JaponicusDB" id="SJAG_01785">
    <property type="gene designation" value="csi2"/>
</dbReference>
<reference evidence="3 5" key="1">
    <citation type="journal article" date="2011" name="Science">
        <title>Comparative functional genomics of the fission yeasts.</title>
        <authorList>
            <person name="Rhind N."/>
            <person name="Chen Z."/>
            <person name="Yassour M."/>
            <person name="Thompson D.A."/>
            <person name="Haas B.J."/>
            <person name="Habib N."/>
            <person name="Wapinski I."/>
            <person name="Roy S."/>
            <person name="Lin M.F."/>
            <person name="Heiman D.I."/>
            <person name="Young S.K."/>
            <person name="Furuya K."/>
            <person name="Guo Y."/>
            <person name="Pidoux A."/>
            <person name="Chen H.M."/>
            <person name="Robbertse B."/>
            <person name="Goldberg J.M."/>
            <person name="Aoki K."/>
            <person name="Bayne E.H."/>
            <person name="Berlin A.M."/>
            <person name="Desjardins C.A."/>
            <person name="Dobbs E."/>
            <person name="Dukaj L."/>
            <person name="Fan L."/>
            <person name="FitzGerald M.G."/>
            <person name="French C."/>
            <person name="Gujja S."/>
            <person name="Hansen K."/>
            <person name="Keifenheim D."/>
            <person name="Levin J.Z."/>
            <person name="Mosher R.A."/>
            <person name="Mueller C.A."/>
            <person name="Pfiffner J."/>
            <person name="Priest M."/>
            <person name="Russ C."/>
            <person name="Smialowska A."/>
            <person name="Swoboda P."/>
            <person name="Sykes S.M."/>
            <person name="Vaughn M."/>
            <person name="Vengrova S."/>
            <person name="Yoder R."/>
            <person name="Zeng Q."/>
            <person name="Allshire R."/>
            <person name="Baulcombe D."/>
            <person name="Birren B.W."/>
            <person name="Brown W."/>
            <person name="Ekwall K."/>
            <person name="Kellis M."/>
            <person name="Leatherwood J."/>
            <person name="Levin H."/>
            <person name="Margalit H."/>
            <person name="Martienssen R."/>
            <person name="Nieduszynski C.A."/>
            <person name="Spatafora J.W."/>
            <person name="Friedman N."/>
            <person name="Dalgaard J.Z."/>
            <person name="Baumann P."/>
            <person name="Niki H."/>
            <person name="Regev A."/>
            <person name="Nusbaum C."/>
        </authorList>
    </citation>
    <scope>NUCLEOTIDE SEQUENCE [LARGE SCALE GENOMIC DNA]</scope>
    <source>
        <strain evidence="5">yFS275 / FY16936</strain>
    </source>
</reference>
<evidence type="ECO:0000313" key="5">
    <source>
        <dbReference type="Proteomes" id="UP000001744"/>
    </source>
</evidence>
<sequence length="633" mass="72614">MDSPARSARFARSRRSSSSSLESETILEAEQIYQQLSRENDFYASSQRQSAASSPKNSVQNFPSEPITSPERKPWKFDGTSQHRSAADTAPAQRTYPAESTALDERVPHSPFQVSVDEIQPSTRPSKYRPQRRSHVSHSRSRSHSSHPSPPSPSLSSRLLHFLFSLVFYVRLACRWSLSLISVLRYLFVRFKIVYFIVFFVTSSAFCFAFREYMLYRKLHVSGPHDSEELYVRLQQLEQRLLVSHPNMQSLQLFFNELQKREQFTELNYKRADTLFSRLSSGLSSLRTNLSKLPQVDESMRFVGWISAQLETLSETDQLLGGMQEYHDSHVLPQYNALQPQIARLALDVSEAHHSMQALKKANDELSNALELSQNNRETSISLSDLDSLEEGFQRIKSMDVNEVMPEVDKLISNFAQKLVAEATPDRKLLESFLQENIQDRLVNDVKRSTTYAFLQKPDVETLFQRFWKARSKQIDISLSQAPIRTQQELLEVYHRLLKEQLFNQSAESILAPDYALKTMGTRIDYSLTHPKPPISAILKHQLGLFSNGIPEHLLTKSALTYWCFPTQKTSRVAISFPRPVPVTRLTLFYSQKKPLKSQVTLKVYGVFPDLQKSSRTVRLLQGINTQLHTTGD</sequence>
<dbReference type="Proteomes" id="UP000001744">
    <property type="component" value="Unassembled WGS sequence"/>
</dbReference>
<feature type="region of interest" description="Disordered" evidence="1">
    <location>
        <begin position="114"/>
        <end position="153"/>
    </location>
</feature>
<dbReference type="EMBL" id="KE651168">
    <property type="protein sequence ID" value="EEB06732.1"/>
    <property type="molecule type" value="Genomic_DNA"/>
</dbReference>
<evidence type="ECO:0000313" key="3">
    <source>
        <dbReference type="EMBL" id="EEB06732.1"/>
    </source>
</evidence>
<dbReference type="GeneID" id="7048214"/>
<accession>B6JYW4</accession>
<protein>
    <submittedName>
        <fullName evidence="3">Uncharacterized protein</fullName>
    </submittedName>
</protein>
<dbReference type="Gene3D" id="2.60.120.260">
    <property type="entry name" value="Galactose-binding domain-like"/>
    <property type="match status" value="1"/>
</dbReference>
<dbReference type="HOGENOM" id="CLU_432205_0_0_1"/>
<keyword evidence="2" id="KW-0812">Transmembrane</keyword>
<feature type="region of interest" description="Disordered" evidence="1">
    <location>
        <begin position="40"/>
        <end position="99"/>
    </location>
</feature>
<keyword evidence="5" id="KW-1185">Reference proteome</keyword>
<feature type="compositionally biased region" description="Basic residues" evidence="1">
    <location>
        <begin position="126"/>
        <end position="145"/>
    </location>
</feature>
<feature type="compositionally biased region" description="Polar residues" evidence="1">
    <location>
        <begin position="55"/>
        <end position="67"/>
    </location>
</feature>
<evidence type="ECO:0000313" key="4">
    <source>
        <dbReference type="JaponicusDB" id="SJAG_01785"/>
    </source>
</evidence>
<feature type="compositionally biased region" description="Low complexity" evidence="1">
    <location>
        <begin position="44"/>
        <end position="54"/>
    </location>
</feature>
<keyword evidence="2" id="KW-0472">Membrane</keyword>
<dbReference type="VEuPathDB" id="FungiDB:SJAG_01785"/>
<feature type="transmembrane region" description="Helical" evidence="2">
    <location>
        <begin position="193"/>
        <end position="210"/>
    </location>
</feature>
<organism evidence="3 5">
    <name type="scientific">Schizosaccharomyces japonicus (strain yFS275 / FY16936)</name>
    <name type="common">Fission yeast</name>
    <dbReference type="NCBI Taxonomy" id="402676"/>
    <lineage>
        <taxon>Eukaryota</taxon>
        <taxon>Fungi</taxon>
        <taxon>Dikarya</taxon>
        <taxon>Ascomycota</taxon>
        <taxon>Taphrinomycotina</taxon>
        <taxon>Schizosaccharomycetes</taxon>
        <taxon>Schizosaccharomycetales</taxon>
        <taxon>Schizosaccharomycetaceae</taxon>
        <taxon>Schizosaccharomyces</taxon>
    </lineage>
</organism>
<keyword evidence="2" id="KW-1133">Transmembrane helix</keyword>
<evidence type="ECO:0000256" key="2">
    <source>
        <dbReference type="SAM" id="Phobius"/>
    </source>
</evidence>
<dbReference type="RefSeq" id="XP_002173025.1">
    <property type="nucleotide sequence ID" value="XM_002172989.2"/>
</dbReference>
<dbReference type="AlphaFoldDB" id="B6JYW4"/>
<gene>
    <name evidence="4" type="primary">csi2</name>
    <name evidence="3" type="ORF">SJAG_01785</name>
</gene>